<dbReference type="Proteomes" id="UP000490800">
    <property type="component" value="Unassembled WGS sequence"/>
</dbReference>
<feature type="domain" description="DUF1854" evidence="1">
    <location>
        <begin position="41"/>
        <end position="166"/>
    </location>
</feature>
<dbReference type="InterPro" id="IPR015005">
    <property type="entry name" value="DUF1854"/>
</dbReference>
<dbReference type="Pfam" id="PF08909">
    <property type="entry name" value="DUF1854"/>
    <property type="match status" value="1"/>
</dbReference>
<organism evidence="2 3">
    <name type="scientific">Paenibacillus lutrae</name>
    <dbReference type="NCBI Taxonomy" id="2078573"/>
    <lineage>
        <taxon>Bacteria</taxon>
        <taxon>Bacillati</taxon>
        <taxon>Bacillota</taxon>
        <taxon>Bacilli</taxon>
        <taxon>Bacillales</taxon>
        <taxon>Paenibacillaceae</taxon>
        <taxon>Paenibacillus</taxon>
    </lineage>
</organism>
<sequence>MKKLPTSSEPLLLNADLCIFERTAGGLLRFSYEGNVHEEALLFRSFPFSEPDRYISVRSQGGDEIGLIPDTAQLPPASRGVVENELRLRYLIPRVTGIKRIKQRTSGWLWEFQTQFGPEQLILPNLHEHLIRQGEDRLLLTDSGGRRVEIASIVSLDGDSQKELRKVL</sequence>
<evidence type="ECO:0000259" key="1">
    <source>
        <dbReference type="Pfam" id="PF08909"/>
    </source>
</evidence>
<dbReference type="EMBL" id="RHLK01000003">
    <property type="protein sequence ID" value="MVO99616.1"/>
    <property type="molecule type" value="Genomic_DNA"/>
</dbReference>
<proteinExistence type="predicted"/>
<dbReference type="RefSeq" id="WP_166541898.1">
    <property type="nucleotide sequence ID" value="NZ_RHLK01000003.1"/>
</dbReference>
<comment type="caution">
    <text evidence="2">The sequence shown here is derived from an EMBL/GenBank/DDBJ whole genome shotgun (WGS) entry which is preliminary data.</text>
</comment>
<gene>
    <name evidence="2" type="ORF">EDM21_08745</name>
</gene>
<dbReference type="AlphaFoldDB" id="A0A7X3JZ24"/>
<evidence type="ECO:0000313" key="3">
    <source>
        <dbReference type="Proteomes" id="UP000490800"/>
    </source>
</evidence>
<name>A0A7X3JZ24_9BACL</name>
<accession>A0A7X3JZ24</accession>
<keyword evidence="3" id="KW-1185">Reference proteome</keyword>
<reference evidence="2 3" key="1">
    <citation type="journal article" date="2019" name="Microorganisms">
        <title>Paenibacillus lutrae sp. nov., A Chitinolytic Species Isolated from A River Otter in Castril Natural Park, Granada, Spain.</title>
        <authorList>
            <person name="Rodriguez M."/>
            <person name="Reina J.C."/>
            <person name="Bejar V."/>
            <person name="Llamas I."/>
        </authorList>
    </citation>
    <scope>NUCLEOTIDE SEQUENCE [LARGE SCALE GENOMIC DNA]</scope>
    <source>
        <strain evidence="2 3">N10</strain>
    </source>
</reference>
<protein>
    <submittedName>
        <fullName evidence="2">DUF1854 domain-containing protein</fullName>
    </submittedName>
</protein>
<evidence type="ECO:0000313" key="2">
    <source>
        <dbReference type="EMBL" id="MVO99616.1"/>
    </source>
</evidence>